<name>A0A9N8E1T3_9STRA</name>
<gene>
    <name evidence="9" type="ORF">SEMRO_471_G149770.1</name>
</gene>
<dbReference type="GO" id="GO:0005886">
    <property type="term" value="C:plasma membrane"/>
    <property type="evidence" value="ECO:0007669"/>
    <property type="project" value="UniProtKB-SubCell"/>
</dbReference>
<evidence type="ECO:0000256" key="3">
    <source>
        <dbReference type="ARBA" id="ARBA00022692"/>
    </source>
</evidence>
<evidence type="ECO:0000313" key="10">
    <source>
        <dbReference type="Proteomes" id="UP001153069"/>
    </source>
</evidence>
<dbReference type="OrthoDB" id="48341at2759"/>
<feature type="compositionally biased region" description="Low complexity" evidence="6">
    <location>
        <begin position="15"/>
        <end position="33"/>
    </location>
</feature>
<dbReference type="AlphaFoldDB" id="A0A9N8E1T3"/>
<keyword evidence="5 7" id="KW-0472">Membrane</keyword>
<accession>A0A9N8E1T3</accession>
<dbReference type="Pfam" id="PF06271">
    <property type="entry name" value="RDD"/>
    <property type="match status" value="1"/>
</dbReference>
<feature type="domain" description="RDD" evidence="8">
    <location>
        <begin position="219"/>
        <end position="382"/>
    </location>
</feature>
<evidence type="ECO:0000256" key="2">
    <source>
        <dbReference type="ARBA" id="ARBA00022475"/>
    </source>
</evidence>
<feature type="region of interest" description="Disordered" evidence="6">
    <location>
        <begin position="1"/>
        <end position="37"/>
    </location>
</feature>
<comment type="subcellular location">
    <subcellularLocation>
        <location evidence="1">Cell membrane</location>
        <topology evidence="1">Multi-pass membrane protein</topology>
    </subcellularLocation>
</comment>
<reference evidence="9" key="1">
    <citation type="submission" date="2020-06" db="EMBL/GenBank/DDBJ databases">
        <authorList>
            <consortium name="Plant Systems Biology data submission"/>
        </authorList>
    </citation>
    <scope>NUCLEOTIDE SEQUENCE</scope>
    <source>
        <strain evidence="9">D6</strain>
    </source>
</reference>
<dbReference type="InterPro" id="IPR051791">
    <property type="entry name" value="Pra-immunoreactive"/>
</dbReference>
<organism evidence="9 10">
    <name type="scientific">Seminavis robusta</name>
    <dbReference type="NCBI Taxonomy" id="568900"/>
    <lineage>
        <taxon>Eukaryota</taxon>
        <taxon>Sar</taxon>
        <taxon>Stramenopiles</taxon>
        <taxon>Ochrophyta</taxon>
        <taxon>Bacillariophyta</taxon>
        <taxon>Bacillariophyceae</taxon>
        <taxon>Bacillariophycidae</taxon>
        <taxon>Naviculales</taxon>
        <taxon>Naviculaceae</taxon>
        <taxon>Seminavis</taxon>
    </lineage>
</organism>
<evidence type="ECO:0000259" key="8">
    <source>
        <dbReference type="Pfam" id="PF06271"/>
    </source>
</evidence>
<dbReference type="Proteomes" id="UP001153069">
    <property type="component" value="Unassembled WGS sequence"/>
</dbReference>
<dbReference type="EMBL" id="CAICTM010000470">
    <property type="protein sequence ID" value="CAB9511169.1"/>
    <property type="molecule type" value="Genomic_DNA"/>
</dbReference>
<evidence type="ECO:0000313" key="9">
    <source>
        <dbReference type="EMBL" id="CAB9511169.1"/>
    </source>
</evidence>
<keyword evidence="3 7" id="KW-0812">Transmembrane</keyword>
<dbReference type="PANTHER" id="PTHR36115">
    <property type="entry name" value="PROLINE-RICH ANTIGEN HOMOLOG-RELATED"/>
    <property type="match status" value="1"/>
</dbReference>
<evidence type="ECO:0000256" key="6">
    <source>
        <dbReference type="SAM" id="MobiDB-lite"/>
    </source>
</evidence>
<sequence length="472" mass="52543">MSDQTNTRSPHVPASTTTRQSRPRRSQSLPRQQGQHNLKVPRSSLFSTAIGAVVNPVLDGVDIDGVVQRVDFNEVVSKIDWNAIVDEIDFNNLLDKIDLDVLIDKLDVNRVVDRVDVNAVLERSNLKQIIARSTSGMFSIVINRFRAICIKVDQIVQRTGRCAWCCCDKQKRKWTLPPKPTVRPLGHRKEYLADVRERKAMKCPKKSTLLAQAVQGRNAGTFSRFLAYAIDKGLTLAFAMLLILVVNALIALIPKEISDEAVEAVSDGNLTSEEAAILTEQEQQEDQARFLVSVGIPLAAVNLCAFVFDALFMITLGSTIGKGFMGLTVIDSRNGKIGHVTIYQAILRSFLTNILTFFFVWIATIFSLIREDRRGLADLLCGTTIIYAWDAKSYRMATDEMSREDQFGGLDFASMDFGGTDDLESQAADYRYSTPATKSTPPMYYDSRQQTGMHNRSGVKSRAVRASGVYHA</sequence>
<keyword evidence="2" id="KW-1003">Cell membrane</keyword>
<keyword evidence="4 7" id="KW-1133">Transmembrane helix</keyword>
<feature type="transmembrane region" description="Helical" evidence="7">
    <location>
        <begin position="233"/>
        <end position="253"/>
    </location>
</feature>
<evidence type="ECO:0000256" key="5">
    <source>
        <dbReference type="ARBA" id="ARBA00023136"/>
    </source>
</evidence>
<proteinExistence type="predicted"/>
<protein>
    <recommendedName>
        <fullName evidence="8">RDD domain-containing protein</fullName>
    </recommendedName>
</protein>
<feature type="transmembrane region" description="Helical" evidence="7">
    <location>
        <begin position="350"/>
        <end position="369"/>
    </location>
</feature>
<comment type="caution">
    <text evidence="9">The sequence shown here is derived from an EMBL/GenBank/DDBJ whole genome shotgun (WGS) entry which is preliminary data.</text>
</comment>
<evidence type="ECO:0000256" key="4">
    <source>
        <dbReference type="ARBA" id="ARBA00022989"/>
    </source>
</evidence>
<keyword evidence="10" id="KW-1185">Reference proteome</keyword>
<evidence type="ECO:0000256" key="7">
    <source>
        <dbReference type="SAM" id="Phobius"/>
    </source>
</evidence>
<dbReference type="InterPro" id="IPR010432">
    <property type="entry name" value="RDD"/>
</dbReference>
<feature type="transmembrane region" description="Helical" evidence="7">
    <location>
        <begin position="290"/>
        <end position="316"/>
    </location>
</feature>
<evidence type="ECO:0000256" key="1">
    <source>
        <dbReference type="ARBA" id="ARBA00004651"/>
    </source>
</evidence>